<dbReference type="EMBL" id="CP114976">
    <property type="protein sequence ID" value="WBE25689.1"/>
    <property type="molecule type" value="Genomic_DNA"/>
</dbReference>
<organism evidence="11 12">
    <name type="scientific">Denitrificimonas caeni</name>
    <dbReference type="NCBI Taxonomy" id="521720"/>
    <lineage>
        <taxon>Bacteria</taxon>
        <taxon>Pseudomonadati</taxon>
        <taxon>Pseudomonadota</taxon>
        <taxon>Gammaproteobacteria</taxon>
        <taxon>Pseudomonadales</taxon>
        <taxon>Pseudomonadaceae</taxon>
        <taxon>Denitrificimonas</taxon>
    </lineage>
</organism>
<dbReference type="PIRSF" id="PIRSF000194">
    <property type="entry name" value="DHFR"/>
    <property type="match status" value="1"/>
</dbReference>
<feature type="domain" description="DHFR" evidence="10">
    <location>
        <begin position="6"/>
        <end position="169"/>
    </location>
</feature>
<dbReference type="Gene3D" id="3.40.430.10">
    <property type="entry name" value="Dihydrofolate Reductase, subunit A"/>
    <property type="match status" value="1"/>
</dbReference>
<evidence type="ECO:0000256" key="9">
    <source>
        <dbReference type="RuleBase" id="RU004474"/>
    </source>
</evidence>
<dbReference type="PROSITE" id="PS00075">
    <property type="entry name" value="DHFR_1"/>
    <property type="match status" value="1"/>
</dbReference>
<comment type="pathway">
    <text evidence="1 8">Cofactor biosynthesis; tetrahydrofolate biosynthesis; 5,6,7,8-tetrahydrofolate from 7,8-dihydrofolate: step 1/1.</text>
</comment>
<dbReference type="PROSITE" id="PS51330">
    <property type="entry name" value="DHFR_2"/>
    <property type="match status" value="1"/>
</dbReference>
<gene>
    <name evidence="11" type="ORF">O6P33_02265</name>
</gene>
<dbReference type="GO" id="GO:0004146">
    <property type="term" value="F:dihydrofolate reductase activity"/>
    <property type="evidence" value="ECO:0007669"/>
    <property type="project" value="UniProtKB-EC"/>
</dbReference>
<evidence type="ECO:0000256" key="1">
    <source>
        <dbReference type="ARBA" id="ARBA00004903"/>
    </source>
</evidence>
<dbReference type="GO" id="GO:0070401">
    <property type="term" value="F:NADP+ binding"/>
    <property type="evidence" value="ECO:0007669"/>
    <property type="project" value="UniProtKB-ARBA"/>
</dbReference>
<dbReference type="GO" id="GO:0046655">
    <property type="term" value="P:folic acid metabolic process"/>
    <property type="evidence" value="ECO:0007669"/>
    <property type="project" value="TreeGrafter"/>
</dbReference>
<dbReference type="Pfam" id="PF00186">
    <property type="entry name" value="DHFR_1"/>
    <property type="match status" value="1"/>
</dbReference>
<dbReference type="InterPro" id="IPR012259">
    <property type="entry name" value="DHFR"/>
</dbReference>
<dbReference type="CDD" id="cd00209">
    <property type="entry name" value="DHFR"/>
    <property type="match status" value="1"/>
</dbReference>
<accession>A0AAF0AJ57</accession>
<evidence type="ECO:0000256" key="4">
    <source>
        <dbReference type="ARBA" id="ARBA00022563"/>
    </source>
</evidence>
<evidence type="ECO:0000256" key="7">
    <source>
        <dbReference type="ARBA" id="ARBA00025067"/>
    </source>
</evidence>
<evidence type="ECO:0000256" key="3">
    <source>
        <dbReference type="ARBA" id="ARBA00012856"/>
    </source>
</evidence>
<evidence type="ECO:0000256" key="5">
    <source>
        <dbReference type="ARBA" id="ARBA00022857"/>
    </source>
</evidence>
<proteinExistence type="inferred from homology"/>
<dbReference type="GO" id="GO:0046654">
    <property type="term" value="P:tetrahydrofolate biosynthetic process"/>
    <property type="evidence" value="ECO:0007669"/>
    <property type="project" value="InterPro"/>
</dbReference>
<dbReference type="InterPro" id="IPR001796">
    <property type="entry name" value="DHFR_dom"/>
</dbReference>
<evidence type="ECO:0000256" key="6">
    <source>
        <dbReference type="ARBA" id="ARBA00023002"/>
    </source>
</evidence>
<keyword evidence="4 8" id="KW-0554">One-carbon metabolism</keyword>
<keyword evidence="5 8" id="KW-0521">NADP</keyword>
<evidence type="ECO:0000313" key="12">
    <source>
        <dbReference type="Proteomes" id="UP001212189"/>
    </source>
</evidence>
<dbReference type="InterPro" id="IPR017925">
    <property type="entry name" value="DHFR_CS"/>
</dbReference>
<dbReference type="GO" id="GO:0046452">
    <property type="term" value="P:dihydrofolate metabolic process"/>
    <property type="evidence" value="ECO:0007669"/>
    <property type="project" value="TreeGrafter"/>
</dbReference>
<comment type="similarity">
    <text evidence="2 8 9">Belongs to the dihydrofolate reductase family.</text>
</comment>
<dbReference type="KEGG" id="dce:O6P33_02265"/>
<dbReference type="PANTHER" id="PTHR48069">
    <property type="entry name" value="DIHYDROFOLATE REDUCTASE"/>
    <property type="match status" value="1"/>
</dbReference>
<name>A0AAF0AJ57_9GAMM</name>
<dbReference type="SUPFAM" id="SSF53597">
    <property type="entry name" value="Dihydrofolate reductase-like"/>
    <property type="match status" value="1"/>
</dbReference>
<reference evidence="11 12" key="1">
    <citation type="submission" date="2022-12" db="EMBL/GenBank/DDBJ databases">
        <title>Coexistence and Characterization of a Novel Tigecycline Resistance gene tet(X) variant and blaNDM-1 in a Pseudomonas caeni Isolate of Chicken Origin.</title>
        <authorList>
            <person name="Lu X."/>
            <person name="Zhang L."/>
            <person name="Li R."/>
            <person name="Wang Z."/>
        </authorList>
    </citation>
    <scope>NUCLEOTIDE SEQUENCE [LARGE SCALE GENOMIC DNA]</scope>
    <source>
        <strain evidence="11 12">CE14</strain>
    </source>
</reference>
<dbReference type="InterPro" id="IPR024072">
    <property type="entry name" value="DHFR-like_dom_sf"/>
</dbReference>
<dbReference type="GO" id="GO:0005829">
    <property type="term" value="C:cytosol"/>
    <property type="evidence" value="ECO:0007669"/>
    <property type="project" value="TreeGrafter"/>
</dbReference>
<evidence type="ECO:0000256" key="8">
    <source>
        <dbReference type="PIRNR" id="PIRNR000194"/>
    </source>
</evidence>
<keyword evidence="12" id="KW-1185">Reference proteome</keyword>
<sequence>MQHSLPISLIVAATRNQVIGQDNQMPWHLPDDLRYFKQRTLGKPIIMGRKTWESLGRPLPGRLNIVISRQNDIALEGAEVFTDLAQAIQRGQEWATEQGVAEVMVIGGGQIYQQALELAQRVYLTRIDLELAGDTFFPVLDAQQWQQTDAQSHPAQNQEPGYTFEVWQRTQG</sequence>
<dbReference type="AlphaFoldDB" id="A0AAF0AJ57"/>
<dbReference type="GO" id="GO:0006730">
    <property type="term" value="P:one-carbon metabolic process"/>
    <property type="evidence" value="ECO:0007669"/>
    <property type="project" value="UniProtKB-KW"/>
</dbReference>
<comment type="function">
    <text evidence="7 8">Key enzyme in folate metabolism. Catalyzes an essential reaction for de novo glycine and purine synthesis, and for DNA precursor synthesis.</text>
</comment>
<dbReference type="PRINTS" id="PR00070">
    <property type="entry name" value="DHFR"/>
</dbReference>
<comment type="catalytic activity">
    <reaction evidence="8">
        <text>(6S)-5,6,7,8-tetrahydrofolate + NADP(+) = 7,8-dihydrofolate + NADPH + H(+)</text>
        <dbReference type="Rhea" id="RHEA:15009"/>
        <dbReference type="ChEBI" id="CHEBI:15378"/>
        <dbReference type="ChEBI" id="CHEBI:57451"/>
        <dbReference type="ChEBI" id="CHEBI:57453"/>
        <dbReference type="ChEBI" id="CHEBI:57783"/>
        <dbReference type="ChEBI" id="CHEBI:58349"/>
        <dbReference type="EC" id="1.5.1.3"/>
    </reaction>
</comment>
<dbReference type="PANTHER" id="PTHR48069:SF3">
    <property type="entry name" value="DIHYDROFOLATE REDUCTASE"/>
    <property type="match status" value="1"/>
</dbReference>
<dbReference type="RefSeq" id="WP_269818631.1">
    <property type="nucleotide sequence ID" value="NZ_CP114976.1"/>
</dbReference>
<evidence type="ECO:0000256" key="2">
    <source>
        <dbReference type="ARBA" id="ARBA00009539"/>
    </source>
</evidence>
<evidence type="ECO:0000259" key="10">
    <source>
        <dbReference type="PROSITE" id="PS51330"/>
    </source>
</evidence>
<protein>
    <recommendedName>
        <fullName evidence="3 8">Dihydrofolate reductase</fullName>
        <ecNumber evidence="3 8">1.5.1.3</ecNumber>
    </recommendedName>
</protein>
<dbReference type="Proteomes" id="UP001212189">
    <property type="component" value="Chromosome"/>
</dbReference>
<dbReference type="EC" id="1.5.1.3" evidence="3 8"/>
<dbReference type="FunFam" id="3.40.430.10:FF:000001">
    <property type="entry name" value="Dihydrofolate reductase"/>
    <property type="match status" value="1"/>
</dbReference>
<evidence type="ECO:0000313" key="11">
    <source>
        <dbReference type="EMBL" id="WBE25689.1"/>
    </source>
</evidence>
<keyword evidence="6 8" id="KW-0560">Oxidoreductase</keyword>